<dbReference type="AlphaFoldDB" id="A0A8S1YNM2"/>
<organism evidence="2 3">
    <name type="scientific">Paramecium octaurelia</name>
    <dbReference type="NCBI Taxonomy" id="43137"/>
    <lineage>
        <taxon>Eukaryota</taxon>
        <taxon>Sar</taxon>
        <taxon>Alveolata</taxon>
        <taxon>Ciliophora</taxon>
        <taxon>Intramacronucleata</taxon>
        <taxon>Oligohymenophorea</taxon>
        <taxon>Peniculida</taxon>
        <taxon>Parameciidae</taxon>
        <taxon>Paramecium</taxon>
    </lineage>
</organism>
<evidence type="ECO:0000259" key="1">
    <source>
        <dbReference type="Pfam" id="PF07534"/>
    </source>
</evidence>
<evidence type="ECO:0000313" key="2">
    <source>
        <dbReference type="EMBL" id="CAD8214117.1"/>
    </source>
</evidence>
<name>A0A8S1YNM2_PAROT</name>
<dbReference type="Pfam" id="PF07534">
    <property type="entry name" value="TLD"/>
    <property type="match status" value="1"/>
</dbReference>
<dbReference type="InterPro" id="IPR006571">
    <property type="entry name" value="TLDc_dom"/>
</dbReference>
<dbReference type="Proteomes" id="UP000683925">
    <property type="component" value="Unassembled WGS sequence"/>
</dbReference>
<sequence>MVFQSKSDYIFGAYSPCKWESDKGHVQDNTLSSFIFSQTHDQVYPLKSGYQSEAIYCRSGYGPTFGSSYSELSKSGHDIKICSNFTDGISYLGHSYEFNQQKNGNFDPYLFGQNKPQIKECEIYVDFGIK</sequence>
<dbReference type="EMBL" id="CAJJDP010000173">
    <property type="protein sequence ID" value="CAD8214117.1"/>
    <property type="molecule type" value="Genomic_DNA"/>
</dbReference>
<comment type="caution">
    <text evidence="2">The sequence shown here is derived from an EMBL/GenBank/DDBJ whole genome shotgun (WGS) entry which is preliminary data.</text>
</comment>
<protein>
    <recommendedName>
        <fullName evidence="1">TLDc domain-containing protein</fullName>
    </recommendedName>
</protein>
<reference evidence="2" key="1">
    <citation type="submission" date="2021-01" db="EMBL/GenBank/DDBJ databases">
        <authorList>
            <consortium name="Genoscope - CEA"/>
            <person name="William W."/>
        </authorList>
    </citation>
    <scope>NUCLEOTIDE SEQUENCE</scope>
</reference>
<gene>
    <name evidence="2" type="ORF">POCTA_138.1.T1700004</name>
</gene>
<dbReference type="OrthoDB" id="10001977at2759"/>
<feature type="domain" description="TLDc" evidence="1">
    <location>
        <begin position="1"/>
        <end position="124"/>
    </location>
</feature>
<proteinExistence type="predicted"/>
<evidence type="ECO:0000313" key="3">
    <source>
        <dbReference type="Proteomes" id="UP000683925"/>
    </source>
</evidence>
<accession>A0A8S1YNM2</accession>
<keyword evidence="3" id="KW-1185">Reference proteome</keyword>